<name>A0AAD9PBP8_RIDPI</name>
<gene>
    <name evidence="1" type="ORF">NP493_45g03002</name>
</gene>
<keyword evidence="2" id="KW-1185">Reference proteome</keyword>
<accession>A0AAD9PBP8</accession>
<dbReference type="AlphaFoldDB" id="A0AAD9PBP8"/>
<comment type="caution">
    <text evidence="1">The sequence shown here is derived from an EMBL/GenBank/DDBJ whole genome shotgun (WGS) entry which is preliminary data.</text>
</comment>
<organism evidence="1 2">
    <name type="scientific">Ridgeia piscesae</name>
    <name type="common">Tubeworm</name>
    <dbReference type="NCBI Taxonomy" id="27915"/>
    <lineage>
        <taxon>Eukaryota</taxon>
        <taxon>Metazoa</taxon>
        <taxon>Spiralia</taxon>
        <taxon>Lophotrochozoa</taxon>
        <taxon>Annelida</taxon>
        <taxon>Polychaeta</taxon>
        <taxon>Sedentaria</taxon>
        <taxon>Canalipalpata</taxon>
        <taxon>Sabellida</taxon>
        <taxon>Siboglinidae</taxon>
        <taxon>Ridgeia</taxon>
    </lineage>
</organism>
<dbReference type="EMBL" id="JAODUO010000045">
    <property type="protein sequence ID" value="KAK2191797.1"/>
    <property type="molecule type" value="Genomic_DNA"/>
</dbReference>
<dbReference type="Proteomes" id="UP001209878">
    <property type="component" value="Unassembled WGS sequence"/>
</dbReference>
<evidence type="ECO:0000313" key="2">
    <source>
        <dbReference type="Proteomes" id="UP001209878"/>
    </source>
</evidence>
<evidence type="ECO:0000313" key="1">
    <source>
        <dbReference type="EMBL" id="KAK2191797.1"/>
    </source>
</evidence>
<reference evidence="1" key="1">
    <citation type="journal article" date="2023" name="Mol. Biol. Evol.">
        <title>Third-Generation Sequencing Reveals the Adaptive Role of the Epigenome in Three Deep-Sea Polychaetes.</title>
        <authorList>
            <person name="Perez M."/>
            <person name="Aroh O."/>
            <person name="Sun Y."/>
            <person name="Lan Y."/>
            <person name="Juniper S.K."/>
            <person name="Young C.R."/>
            <person name="Angers B."/>
            <person name="Qian P.Y."/>
        </authorList>
    </citation>
    <scope>NUCLEOTIDE SEQUENCE</scope>
    <source>
        <strain evidence="1">R07B-5</strain>
    </source>
</reference>
<protein>
    <submittedName>
        <fullName evidence="1">Uncharacterized protein</fullName>
    </submittedName>
</protein>
<proteinExistence type="predicted"/>
<sequence length="102" mass="11404">MTFQALWYIVASAAWMNHCRNELNVNDMCKIARLVQIVHASHLHALTGDLICHLITPFIDDGHVDIINEDGHLASPRWTVGTAHALLHVTLNCSLDENKVIV</sequence>